<feature type="region of interest" description="Disordered" evidence="1">
    <location>
        <begin position="491"/>
        <end position="513"/>
    </location>
</feature>
<dbReference type="Proteomes" id="UP000549394">
    <property type="component" value="Unassembled WGS sequence"/>
</dbReference>
<organism evidence="3 4">
    <name type="scientific">Dimorphilus gyrociliatus</name>
    <dbReference type="NCBI Taxonomy" id="2664684"/>
    <lineage>
        <taxon>Eukaryota</taxon>
        <taxon>Metazoa</taxon>
        <taxon>Spiralia</taxon>
        <taxon>Lophotrochozoa</taxon>
        <taxon>Annelida</taxon>
        <taxon>Polychaeta</taxon>
        <taxon>Polychaeta incertae sedis</taxon>
        <taxon>Dinophilidae</taxon>
        <taxon>Dimorphilus</taxon>
    </lineage>
</organism>
<feature type="region of interest" description="Disordered" evidence="1">
    <location>
        <begin position="223"/>
        <end position="382"/>
    </location>
</feature>
<protein>
    <submittedName>
        <fullName evidence="3">DgyrCDS640</fullName>
    </submittedName>
</protein>
<proteinExistence type="predicted"/>
<dbReference type="AlphaFoldDB" id="A0A7I8V6I6"/>
<feature type="domain" description="SAM" evidence="2">
    <location>
        <begin position="544"/>
        <end position="606"/>
    </location>
</feature>
<evidence type="ECO:0000256" key="1">
    <source>
        <dbReference type="SAM" id="MobiDB-lite"/>
    </source>
</evidence>
<feature type="region of interest" description="Disordered" evidence="1">
    <location>
        <begin position="98"/>
        <end position="151"/>
    </location>
</feature>
<accession>A0A7I8V6I6</accession>
<dbReference type="InterPro" id="IPR013761">
    <property type="entry name" value="SAM/pointed_sf"/>
</dbReference>
<feature type="compositionally biased region" description="Polar residues" evidence="1">
    <location>
        <begin position="496"/>
        <end position="513"/>
    </location>
</feature>
<reference evidence="3 4" key="1">
    <citation type="submission" date="2020-08" db="EMBL/GenBank/DDBJ databases">
        <authorList>
            <person name="Hejnol A."/>
        </authorList>
    </citation>
    <scope>NUCLEOTIDE SEQUENCE [LARGE SCALE GENOMIC DNA]</scope>
</reference>
<evidence type="ECO:0000313" key="3">
    <source>
        <dbReference type="EMBL" id="CAD5111325.1"/>
    </source>
</evidence>
<dbReference type="Pfam" id="PF07647">
    <property type="entry name" value="SAM_2"/>
    <property type="match status" value="1"/>
</dbReference>
<dbReference type="CDD" id="cd09487">
    <property type="entry name" value="SAM_superfamily"/>
    <property type="match status" value="1"/>
</dbReference>
<dbReference type="SUPFAM" id="SSF47769">
    <property type="entry name" value="SAM/Pointed domain"/>
    <property type="match status" value="1"/>
</dbReference>
<gene>
    <name evidence="3" type="ORF">DGYR_LOCUS638</name>
</gene>
<feature type="compositionally biased region" description="Polar residues" evidence="1">
    <location>
        <begin position="165"/>
        <end position="183"/>
    </location>
</feature>
<feature type="compositionally biased region" description="Basic and acidic residues" evidence="1">
    <location>
        <begin position="48"/>
        <end position="59"/>
    </location>
</feature>
<feature type="compositionally biased region" description="Pro residues" evidence="1">
    <location>
        <begin position="238"/>
        <end position="253"/>
    </location>
</feature>
<name>A0A7I8V6I6_9ANNE</name>
<feature type="region of interest" description="Disordered" evidence="1">
    <location>
        <begin position="36"/>
        <end position="69"/>
    </location>
</feature>
<dbReference type="OrthoDB" id="8188202at2759"/>
<feature type="compositionally biased region" description="Pro residues" evidence="1">
    <location>
        <begin position="358"/>
        <end position="371"/>
    </location>
</feature>
<comment type="caution">
    <text evidence="3">The sequence shown here is derived from an EMBL/GenBank/DDBJ whole genome shotgun (WGS) entry which is preliminary data.</text>
</comment>
<evidence type="ECO:0000313" key="4">
    <source>
        <dbReference type="Proteomes" id="UP000549394"/>
    </source>
</evidence>
<sequence>MRSLKERVYTFMFPSNIVLLIQRPPDLRLVRSTTSSLVTSSSLPPPPPRRDSIPLKKLPDYSSPSQEVQGAVRQHLVALLNETGGQMNGHVNSAFQQEAEELQDRKPTPSYRHPPQYSPALPPRMSRPPSVQTNSNNPNNQNDSNNDDLRNVCNKLYNRGSYTQSRFEQNQQMPSKTPPTVYSQHPPRTPPPGQSTSPSRNSQSDSPGGHQVKAYMRQPYAGTPIPVQQTQRVERPPSRPPPDMHYNRHPPPSPKREDLVRSPPSELPIQHRPVSPAKSPQLRKNIIRSNFNGLPESRVDSRPSNNKWRSPATGSRENSLTRAQPLNRGPLHKAQNDDIDSSRSVTPPLPALSSNTPPLTPPPGSTPPETPEIPVIRRARDDRDLKKQVKGLEQMYGQLLRHVDSRRSLSSASSVSGRKGGRGHHRRAGHSASSHQFKHINKRFTRLESHVVTLARSVAHLSSEMRAHSALYRDMESIKSDLVEVKKQRHAHTNAKYPQQSHANTPNNNSYNQPEVNDWNRFRGWVPTMTNPKRVDKLTKFFGEEPPLLKLFLKNLGYEKYIENFSKEGIGMLELPYMTEERLSKIGIPMGPRIRILQEAQMRFRHDNFDIYIV</sequence>
<dbReference type="EMBL" id="CAJFCJ010000001">
    <property type="protein sequence ID" value="CAD5111325.1"/>
    <property type="molecule type" value="Genomic_DNA"/>
</dbReference>
<dbReference type="Gene3D" id="1.10.150.50">
    <property type="entry name" value="Transcription Factor, Ets-1"/>
    <property type="match status" value="1"/>
</dbReference>
<keyword evidence="4" id="KW-1185">Reference proteome</keyword>
<feature type="compositionally biased region" description="Polar residues" evidence="1">
    <location>
        <begin position="302"/>
        <end position="324"/>
    </location>
</feature>
<feature type="compositionally biased region" description="Low complexity" evidence="1">
    <location>
        <begin position="128"/>
        <end position="144"/>
    </location>
</feature>
<evidence type="ECO:0000259" key="2">
    <source>
        <dbReference type="SMART" id="SM00454"/>
    </source>
</evidence>
<dbReference type="InterPro" id="IPR001660">
    <property type="entry name" value="SAM"/>
</dbReference>
<dbReference type="SMART" id="SM00454">
    <property type="entry name" value="SAM"/>
    <property type="match status" value="1"/>
</dbReference>
<feature type="compositionally biased region" description="Basic residues" evidence="1">
    <location>
        <begin position="419"/>
        <end position="429"/>
    </location>
</feature>
<feature type="region of interest" description="Disordered" evidence="1">
    <location>
        <begin position="165"/>
        <end position="211"/>
    </location>
</feature>
<feature type="region of interest" description="Disordered" evidence="1">
    <location>
        <begin position="403"/>
        <end position="437"/>
    </location>
</feature>
<feature type="compositionally biased region" description="Pro residues" evidence="1">
    <location>
        <begin position="116"/>
        <end position="126"/>
    </location>
</feature>
<feature type="compositionally biased region" description="Polar residues" evidence="1">
    <location>
        <begin position="194"/>
        <end position="206"/>
    </location>
</feature>
<feature type="compositionally biased region" description="Low complexity" evidence="1">
    <location>
        <begin position="408"/>
        <end position="417"/>
    </location>
</feature>